<dbReference type="PIRSF" id="PIRSF038471">
    <property type="entry name" value="MreC"/>
    <property type="match status" value="1"/>
</dbReference>
<dbReference type="PANTHER" id="PTHR34138:SF1">
    <property type="entry name" value="CELL SHAPE-DETERMINING PROTEIN MREC"/>
    <property type="match status" value="1"/>
</dbReference>
<evidence type="ECO:0000256" key="6">
    <source>
        <dbReference type="SAM" id="Coils"/>
    </source>
</evidence>
<dbReference type="EMBL" id="QUAH01000005">
    <property type="protein sequence ID" value="RFT15974.1"/>
    <property type="molecule type" value="Genomic_DNA"/>
</dbReference>
<accession>A0A3E2BMP1</accession>
<evidence type="ECO:0000256" key="5">
    <source>
        <dbReference type="PIRNR" id="PIRNR038471"/>
    </source>
</evidence>
<dbReference type="InterPro" id="IPR055342">
    <property type="entry name" value="MreC_beta-barrel_core"/>
</dbReference>
<dbReference type="AlphaFoldDB" id="A0A3E2BMP1"/>
<dbReference type="GO" id="GO:0005886">
    <property type="term" value="C:plasma membrane"/>
    <property type="evidence" value="ECO:0007669"/>
    <property type="project" value="TreeGrafter"/>
</dbReference>
<evidence type="ECO:0000313" key="8">
    <source>
        <dbReference type="EMBL" id="RFT15974.1"/>
    </source>
</evidence>
<feature type="domain" description="Rod shape-determining protein MreC beta-barrel core" evidence="7">
    <location>
        <begin position="123"/>
        <end position="271"/>
    </location>
</feature>
<evidence type="ECO:0000256" key="1">
    <source>
        <dbReference type="ARBA" id="ARBA00009369"/>
    </source>
</evidence>
<dbReference type="InterPro" id="IPR042175">
    <property type="entry name" value="Cell/Rod_MreC_2"/>
</dbReference>
<evidence type="ECO:0000256" key="4">
    <source>
        <dbReference type="ARBA" id="ARBA00032089"/>
    </source>
</evidence>
<comment type="function">
    <text evidence="5">Involved in formation and maintenance of cell shape.</text>
</comment>
<dbReference type="Gene3D" id="2.40.10.350">
    <property type="entry name" value="Rod shape-determining protein MreC, domain 2"/>
    <property type="match status" value="1"/>
</dbReference>
<evidence type="ECO:0000313" key="9">
    <source>
        <dbReference type="Proteomes" id="UP000257323"/>
    </source>
</evidence>
<dbReference type="Pfam" id="PF04085">
    <property type="entry name" value="MreC"/>
    <property type="match status" value="1"/>
</dbReference>
<evidence type="ECO:0000259" key="7">
    <source>
        <dbReference type="Pfam" id="PF04085"/>
    </source>
</evidence>
<proteinExistence type="inferred from homology"/>
<protein>
    <recommendedName>
        <fullName evidence="2 5">Cell shape-determining protein MreC</fullName>
    </recommendedName>
    <alternativeName>
        <fullName evidence="4 5">Cell shape protein MreC</fullName>
    </alternativeName>
</protein>
<dbReference type="InterPro" id="IPR007221">
    <property type="entry name" value="MreC"/>
</dbReference>
<dbReference type="InterPro" id="IPR042177">
    <property type="entry name" value="Cell/Rod_1"/>
</dbReference>
<keyword evidence="6" id="KW-0175">Coiled coil</keyword>
<dbReference type="GO" id="GO:0008360">
    <property type="term" value="P:regulation of cell shape"/>
    <property type="evidence" value="ECO:0007669"/>
    <property type="project" value="UniProtKB-KW"/>
</dbReference>
<organism evidence="8 9">
    <name type="scientific">Candidatus Saccharicenans subterraneus</name>
    <dbReference type="NCBI Taxonomy" id="2508984"/>
    <lineage>
        <taxon>Bacteria</taxon>
        <taxon>Candidatus Aminicenantota</taxon>
        <taxon>Candidatus Aminicenantia</taxon>
        <taxon>Candidatus Aminicenantales</taxon>
        <taxon>Candidatus Saccharicenantaceae</taxon>
        <taxon>Candidatus Saccharicenans</taxon>
    </lineage>
</organism>
<feature type="coiled-coil region" evidence="6">
    <location>
        <begin position="70"/>
        <end position="97"/>
    </location>
</feature>
<dbReference type="Gene3D" id="2.40.10.340">
    <property type="entry name" value="Rod shape-determining protein MreC, domain 1"/>
    <property type="match status" value="1"/>
</dbReference>
<keyword evidence="3 5" id="KW-0133">Cell shape</keyword>
<comment type="caution">
    <text evidence="8">The sequence shown here is derived from an EMBL/GenBank/DDBJ whole genome shotgun (WGS) entry which is preliminary data.</text>
</comment>
<dbReference type="Proteomes" id="UP000257323">
    <property type="component" value="Unassembled WGS sequence"/>
</dbReference>
<evidence type="ECO:0000256" key="2">
    <source>
        <dbReference type="ARBA" id="ARBA00013855"/>
    </source>
</evidence>
<reference evidence="8 9" key="1">
    <citation type="submission" date="2018-08" db="EMBL/GenBank/DDBJ databases">
        <title>Genome analysis of the thermophilic bacterium of the candidate phylum Aminicenantes from deep subsurface aquifer revealed its physiology and ecological role.</title>
        <authorList>
            <person name="Kadnikov V.V."/>
            <person name="Mardanov A.V."/>
            <person name="Beletsky A.V."/>
            <person name="Karnachuk O.V."/>
            <person name="Ravin N.V."/>
        </authorList>
    </citation>
    <scope>NUCLEOTIDE SEQUENCE [LARGE SCALE GENOMIC DNA]</scope>
    <source>
        <strain evidence="8">BY38</strain>
    </source>
</reference>
<dbReference type="PANTHER" id="PTHR34138">
    <property type="entry name" value="CELL SHAPE-DETERMINING PROTEIN MREC"/>
    <property type="match status" value="1"/>
</dbReference>
<sequence length="278" mass="30497">MSPTRLFKNKFLTAGLLVFFHLLLISYQVPLGSKTTLLEKILFSLMAPVEKAVVSSGRALAGAWSDLKDLSRVAEKNQKLEKEIFFLRQENKLLQEKLRLSLKQADLEASLKQVAEAVVPARVIGFDTSNFFRSLIINRGSADGLAKNLPVCDRAGNLIGRTAEPVGAHETRVLLITSEESGVAVVTVGDRMPGILSGDGQGRCLVKYVMSSSPAGLEGDEVITSGFDRVFPPGLKVGRVIQISTREGIFKKIIVKPYFDIRELEMVAVLKNTDLILR</sequence>
<gene>
    <name evidence="8" type="ORF">OP8BY_1980</name>
</gene>
<evidence type="ECO:0000256" key="3">
    <source>
        <dbReference type="ARBA" id="ARBA00022960"/>
    </source>
</evidence>
<name>A0A3E2BMP1_9BACT</name>
<comment type="similarity">
    <text evidence="1 5">Belongs to the MreC family.</text>
</comment>